<dbReference type="InterPro" id="IPR006311">
    <property type="entry name" value="TAT_signal"/>
</dbReference>
<dbReference type="PROSITE" id="PS51318">
    <property type="entry name" value="TAT"/>
    <property type="match status" value="1"/>
</dbReference>
<reference evidence="2 3" key="1">
    <citation type="submission" date="2024-03" db="EMBL/GenBank/DDBJ databases">
        <title>Draft genome sequence of Pseudonocardia sp. DW16-2.</title>
        <authorList>
            <person name="Duangmal K."/>
        </authorList>
    </citation>
    <scope>NUCLEOTIDE SEQUENCE [LARGE SCALE GENOMIC DNA]</scope>
    <source>
        <strain evidence="2 3">DW16-2</strain>
    </source>
</reference>
<protein>
    <submittedName>
        <fullName evidence="2">Serine protease</fullName>
    </submittedName>
</protein>
<feature type="chain" id="PRO_5046434686" evidence="1">
    <location>
        <begin position="41"/>
        <end position="296"/>
    </location>
</feature>
<dbReference type="SUPFAM" id="SSF50494">
    <property type="entry name" value="Trypsin-like serine proteases"/>
    <property type="match status" value="1"/>
</dbReference>
<keyword evidence="3" id="KW-1185">Reference proteome</keyword>
<keyword evidence="2" id="KW-0645">Protease</keyword>
<evidence type="ECO:0000313" key="2">
    <source>
        <dbReference type="EMBL" id="MEJ8279001.1"/>
    </source>
</evidence>
<dbReference type="Proteomes" id="UP001364211">
    <property type="component" value="Unassembled WGS sequence"/>
</dbReference>
<dbReference type="RefSeq" id="WP_340287820.1">
    <property type="nucleotide sequence ID" value="NZ_JBBJUP010000006.1"/>
</dbReference>
<gene>
    <name evidence="2" type="ORF">WJX68_08680</name>
</gene>
<dbReference type="EMBL" id="JBBJUP010000006">
    <property type="protein sequence ID" value="MEJ8279001.1"/>
    <property type="molecule type" value="Genomic_DNA"/>
</dbReference>
<dbReference type="GO" id="GO:0006508">
    <property type="term" value="P:proteolysis"/>
    <property type="evidence" value="ECO:0007669"/>
    <property type="project" value="UniProtKB-KW"/>
</dbReference>
<keyword evidence="1" id="KW-0732">Signal</keyword>
<proteinExistence type="predicted"/>
<feature type="signal peptide" evidence="1">
    <location>
        <begin position="1"/>
        <end position="40"/>
    </location>
</feature>
<dbReference type="InterPro" id="IPR009003">
    <property type="entry name" value="Peptidase_S1_PA"/>
</dbReference>
<sequence>MTAVPDTDRTPRLRRGLLRAGLAGAAVLTLGLAATGTAAAQDGPGFAPADTATVHPGVMTETDGGQCTANFVFTDGGAVFLGQAAHCAGTGGSTEVNGCEAGSLPLGTPVDVEGAQNPGRLVYSSWLTMQERGETDPDACQYNDFALVELSPADVARTNPSVPFHGGPTGVDPDGVGAGEVVFGYGNSSLRQGVRALKPKTGTTTGTQGNGWTHLVATVTPGIPGDSGSGYLSADGRALGLLSTLNLLPAAGTNGVSDLRHVLDYANGPGGYDGALRLVTGDRPFTPNLVPLDPGA</sequence>
<keyword evidence="2" id="KW-0378">Hydrolase</keyword>
<accession>A0ABU8T4X4</accession>
<comment type="caution">
    <text evidence="2">The sequence shown here is derived from an EMBL/GenBank/DDBJ whole genome shotgun (WGS) entry which is preliminary data.</text>
</comment>
<evidence type="ECO:0000256" key="1">
    <source>
        <dbReference type="SAM" id="SignalP"/>
    </source>
</evidence>
<evidence type="ECO:0000313" key="3">
    <source>
        <dbReference type="Proteomes" id="UP001364211"/>
    </source>
</evidence>
<name>A0ABU8T4X4_9PSEU</name>
<dbReference type="GO" id="GO:0008233">
    <property type="term" value="F:peptidase activity"/>
    <property type="evidence" value="ECO:0007669"/>
    <property type="project" value="UniProtKB-KW"/>
</dbReference>
<organism evidence="2 3">
    <name type="scientific">Pseudonocardia spirodelae</name>
    <dbReference type="NCBI Taxonomy" id="3133431"/>
    <lineage>
        <taxon>Bacteria</taxon>
        <taxon>Bacillati</taxon>
        <taxon>Actinomycetota</taxon>
        <taxon>Actinomycetes</taxon>
        <taxon>Pseudonocardiales</taxon>
        <taxon>Pseudonocardiaceae</taxon>
        <taxon>Pseudonocardia</taxon>
    </lineage>
</organism>